<dbReference type="RefSeq" id="WP_189012286.1">
    <property type="nucleotide sequence ID" value="NZ_BMPP01000043.1"/>
</dbReference>
<comment type="caution">
    <text evidence="1">The sequence shown here is derived from an EMBL/GenBank/DDBJ whole genome shotgun (WGS) entry which is preliminary data.</text>
</comment>
<protein>
    <submittedName>
        <fullName evidence="1">Uncharacterized protein</fullName>
    </submittedName>
</protein>
<gene>
    <name evidence="1" type="ORF">GCM10008955_41860</name>
</gene>
<accession>A0ABQ2F3J4</accession>
<reference evidence="2" key="1">
    <citation type="journal article" date="2019" name="Int. J. Syst. Evol. Microbiol.">
        <title>The Global Catalogue of Microorganisms (GCM) 10K type strain sequencing project: providing services to taxonomists for standard genome sequencing and annotation.</title>
        <authorList>
            <consortium name="The Broad Institute Genomics Platform"/>
            <consortium name="The Broad Institute Genome Sequencing Center for Infectious Disease"/>
            <person name="Wu L."/>
            <person name="Ma J."/>
        </authorList>
    </citation>
    <scope>NUCLEOTIDE SEQUENCE [LARGE SCALE GENOMIC DNA]</scope>
    <source>
        <strain evidence="2">JCM 30331</strain>
    </source>
</reference>
<evidence type="ECO:0000313" key="2">
    <source>
        <dbReference type="Proteomes" id="UP000647587"/>
    </source>
</evidence>
<dbReference type="EMBL" id="BMPP01000043">
    <property type="protein sequence ID" value="GGK43728.1"/>
    <property type="molecule type" value="Genomic_DNA"/>
</dbReference>
<sequence length="109" mass="12817">MQEAVRDDAPGGADGRNDNVRDECMIEVIFWLVNQKWETFVRYQDRQEGTDPLAVGQLPQGRFPSAFVEVHLRHVTFLQHGRVEQLWLVREHQEFRQGCSRHASCLERR</sequence>
<proteinExistence type="predicted"/>
<name>A0ABQ2F3J4_9DEIO</name>
<organism evidence="1 2">
    <name type="scientific">Deinococcus malanensis</name>
    <dbReference type="NCBI Taxonomy" id="1706855"/>
    <lineage>
        <taxon>Bacteria</taxon>
        <taxon>Thermotogati</taxon>
        <taxon>Deinococcota</taxon>
        <taxon>Deinococci</taxon>
        <taxon>Deinococcales</taxon>
        <taxon>Deinococcaceae</taxon>
        <taxon>Deinococcus</taxon>
    </lineage>
</organism>
<evidence type="ECO:0000313" key="1">
    <source>
        <dbReference type="EMBL" id="GGK43728.1"/>
    </source>
</evidence>
<keyword evidence="2" id="KW-1185">Reference proteome</keyword>
<dbReference type="Proteomes" id="UP000647587">
    <property type="component" value="Unassembled WGS sequence"/>
</dbReference>